<feature type="compositionally biased region" description="Basic and acidic residues" evidence="2">
    <location>
        <begin position="506"/>
        <end position="515"/>
    </location>
</feature>
<dbReference type="Proteomes" id="UP001152759">
    <property type="component" value="Chromosome 7"/>
</dbReference>
<name>A0A9P0F8K2_BEMTA</name>
<evidence type="ECO:0008006" key="5">
    <source>
        <dbReference type="Google" id="ProtNLM"/>
    </source>
</evidence>
<proteinExistence type="predicted"/>
<keyword evidence="4" id="KW-1185">Reference proteome</keyword>
<dbReference type="EMBL" id="OU963868">
    <property type="protein sequence ID" value="CAH0393830.1"/>
    <property type="molecule type" value="Genomic_DNA"/>
</dbReference>
<feature type="coiled-coil region" evidence="1">
    <location>
        <begin position="399"/>
        <end position="473"/>
    </location>
</feature>
<feature type="coiled-coil region" evidence="1">
    <location>
        <begin position="578"/>
        <end position="605"/>
    </location>
</feature>
<dbReference type="KEGG" id="btab:109041207"/>
<accession>A0A9P0F8K2</accession>
<evidence type="ECO:0000256" key="1">
    <source>
        <dbReference type="SAM" id="Coils"/>
    </source>
</evidence>
<evidence type="ECO:0000256" key="2">
    <source>
        <dbReference type="SAM" id="MobiDB-lite"/>
    </source>
</evidence>
<feature type="compositionally biased region" description="Polar residues" evidence="2">
    <location>
        <begin position="516"/>
        <end position="525"/>
    </location>
</feature>
<feature type="coiled-coil region" evidence="1">
    <location>
        <begin position="297"/>
        <end position="366"/>
    </location>
</feature>
<organism evidence="3 4">
    <name type="scientific">Bemisia tabaci</name>
    <name type="common">Sweetpotato whitefly</name>
    <name type="synonym">Aleurodes tabaci</name>
    <dbReference type="NCBI Taxonomy" id="7038"/>
    <lineage>
        <taxon>Eukaryota</taxon>
        <taxon>Metazoa</taxon>
        <taxon>Ecdysozoa</taxon>
        <taxon>Arthropoda</taxon>
        <taxon>Hexapoda</taxon>
        <taxon>Insecta</taxon>
        <taxon>Pterygota</taxon>
        <taxon>Neoptera</taxon>
        <taxon>Paraneoptera</taxon>
        <taxon>Hemiptera</taxon>
        <taxon>Sternorrhyncha</taxon>
        <taxon>Aleyrodoidea</taxon>
        <taxon>Aleyrodidae</taxon>
        <taxon>Aleyrodinae</taxon>
        <taxon>Bemisia</taxon>
    </lineage>
</organism>
<gene>
    <name evidence="3" type="ORF">BEMITA_LOCUS12189</name>
</gene>
<feature type="region of interest" description="Disordered" evidence="2">
    <location>
        <begin position="506"/>
        <end position="525"/>
    </location>
</feature>
<keyword evidence="1" id="KW-0175">Coiled coil</keyword>
<feature type="compositionally biased region" description="Polar residues" evidence="2">
    <location>
        <begin position="1074"/>
        <end position="1086"/>
    </location>
</feature>
<reference evidence="3" key="1">
    <citation type="submission" date="2021-12" db="EMBL/GenBank/DDBJ databases">
        <authorList>
            <person name="King R."/>
        </authorList>
    </citation>
    <scope>NUCLEOTIDE SEQUENCE</scope>
</reference>
<feature type="coiled-coil region" evidence="1">
    <location>
        <begin position="720"/>
        <end position="757"/>
    </location>
</feature>
<evidence type="ECO:0000313" key="4">
    <source>
        <dbReference type="Proteomes" id="UP001152759"/>
    </source>
</evidence>
<feature type="region of interest" description="Disordered" evidence="2">
    <location>
        <begin position="1018"/>
        <end position="1102"/>
    </location>
</feature>
<protein>
    <recommendedName>
        <fullName evidence="5">LisH domain-containing protein</fullName>
    </recommendedName>
</protein>
<evidence type="ECO:0000313" key="3">
    <source>
        <dbReference type="EMBL" id="CAH0393830.1"/>
    </source>
</evidence>
<dbReference type="AlphaFoldDB" id="A0A9P0F8K2"/>
<feature type="compositionally biased region" description="Polar residues" evidence="2">
    <location>
        <begin position="1044"/>
        <end position="1065"/>
    </location>
</feature>
<sequence>MDRKNFQLNKFLKKPDNNNFSDDKIQEKLYAWFEDQGLLSEFKAHIRQKMISALKGTSLGVESLNRNSAKSVSPKLQAVNLLISDYLLRLQHHYTLSVFFTEVPSLTSLSEFSTYITRLADKNYAESSGSEPLPRIDTADVKDILQALGFSPDQGVSIKTRRLYQFNRENKALLMCLLDSLQDYLNQNCNYRDPQKTSDGEENELWPREIRDVFINSDFSFEQLEILQDHITRYYKNAVKKLKAEEEAKYRLKVSEVLQKERETYGKLAETEKRLIEQQEIIEKEIASREDQLKTLSSALRKQHEAISERLSQLQEESLKLEEKEKQLKLERGKEAEKLEAKKSELDLKEKELDAAYAQLAEDQKKIADEKKTLELTQKLITGSNNLNSNEPHDNVKFLQQLAQQCSALTKKLAVIRDKREKAPIENPSTSPSFKAVDSFIFDQHKDLIQETKLNLEQKMNELMLKLEEIKEAHSVKTPAKHSYVDDAGTRSEVIDVGNEKKPVGDLDLNIKNDSNENATPSATNTTETCQKYDILVPDDLSQNCCDSGRQSPLQALKDENDNKIDVNSSRTTLFHRLNVERHMVKKLQEENTELKAQALLQNQKIIDLTLQTRELESRLSMANTVRVVTVSSDPTPHVPVQTSAVSPYSPVVATAAPFALTRPRRQWFNRHVGSGEESMFSSTAATANSARSRLRELRRKLPRRIVAPIVVSQSSSTETSSGQDTMEETRKRLKRLEKENSAVNRLYQDYQSKKEQHLHSVYQPAETVLTSSQPVYCSESQRNCSTLMTSTFSPYTSFRPICSTLRPMITSVTPQASFCNQNTTVINTQKSACSDFLNEPSQKCAILDKITKHERSDVCNYLEGPQQCSNRKFRHYYRDWLECHFRKSCPSPSETETSHSRVSPLKQIFHLKQYKYKKSTKNRADHETEKVDEHNPNSLEVLHLAGANDKTPQVIIIENKDDSNHVPLPNLNKNDSLISSSDLDDSLNFERLILQNQQNVAALRQKFEQLCNFNSSTNSSDGVADCNKQKKVKNIRRPPANKNAHSVNVKVNVNTAESNETTGSPDEPAPKSQEVSQSLDVNTSAVPAKPSTPPPVEITCSDGKKLVSSSELEALPKKVEEINVIPETFNSKLCLRSPESLADKKIKDNYKRLSLYHRLNDYYEEIINEMNVSEEEKQNLSDIDHLLQPVEADPETFLVNDEDAKLSEHLVRAEPVICVTQVESSHRSPSGHSI</sequence>